<name>A0A0C3S722_PHLG1</name>
<evidence type="ECO:0000256" key="1">
    <source>
        <dbReference type="SAM" id="MobiDB-lite"/>
    </source>
</evidence>
<gene>
    <name evidence="3" type="ORF">PHLGIDRAFT_370693</name>
</gene>
<keyword evidence="2" id="KW-1133">Transmembrane helix</keyword>
<dbReference type="EMBL" id="KN840441">
    <property type="protein sequence ID" value="KIP12176.1"/>
    <property type="molecule type" value="Genomic_DNA"/>
</dbReference>
<evidence type="ECO:0000313" key="3">
    <source>
        <dbReference type="EMBL" id="KIP12176.1"/>
    </source>
</evidence>
<keyword evidence="2" id="KW-0812">Transmembrane</keyword>
<feature type="transmembrane region" description="Helical" evidence="2">
    <location>
        <begin position="58"/>
        <end position="85"/>
    </location>
</feature>
<keyword evidence="2" id="KW-0472">Membrane</keyword>
<proteinExistence type="predicted"/>
<protein>
    <submittedName>
        <fullName evidence="3">Uncharacterized protein</fullName>
    </submittedName>
</protein>
<organism evidence="3 4">
    <name type="scientific">Phlebiopsis gigantea (strain 11061_1 CR5-6)</name>
    <name type="common">White-rot fungus</name>
    <name type="synonym">Peniophora gigantea</name>
    <dbReference type="NCBI Taxonomy" id="745531"/>
    <lineage>
        <taxon>Eukaryota</taxon>
        <taxon>Fungi</taxon>
        <taxon>Dikarya</taxon>
        <taxon>Basidiomycota</taxon>
        <taxon>Agaricomycotina</taxon>
        <taxon>Agaricomycetes</taxon>
        <taxon>Polyporales</taxon>
        <taxon>Phanerochaetaceae</taxon>
        <taxon>Phlebiopsis</taxon>
    </lineage>
</organism>
<feature type="region of interest" description="Disordered" evidence="1">
    <location>
        <begin position="1"/>
        <end position="24"/>
    </location>
</feature>
<reference evidence="3 4" key="1">
    <citation type="journal article" date="2014" name="PLoS Genet.">
        <title>Analysis of the Phlebiopsis gigantea genome, transcriptome and secretome provides insight into its pioneer colonization strategies of wood.</title>
        <authorList>
            <person name="Hori C."/>
            <person name="Ishida T."/>
            <person name="Igarashi K."/>
            <person name="Samejima M."/>
            <person name="Suzuki H."/>
            <person name="Master E."/>
            <person name="Ferreira P."/>
            <person name="Ruiz-Duenas F.J."/>
            <person name="Held B."/>
            <person name="Canessa P."/>
            <person name="Larrondo L.F."/>
            <person name="Schmoll M."/>
            <person name="Druzhinina I.S."/>
            <person name="Kubicek C.P."/>
            <person name="Gaskell J.A."/>
            <person name="Kersten P."/>
            <person name="St John F."/>
            <person name="Glasner J."/>
            <person name="Sabat G."/>
            <person name="Splinter BonDurant S."/>
            <person name="Syed K."/>
            <person name="Yadav J."/>
            <person name="Mgbeahuruike A.C."/>
            <person name="Kovalchuk A."/>
            <person name="Asiegbu F.O."/>
            <person name="Lackner G."/>
            <person name="Hoffmeister D."/>
            <person name="Rencoret J."/>
            <person name="Gutierrez A."/>
            <person name="Sun H."/>
            <person name="Lindquist E."/>
            <person name="Barry K."/>
            <person name="Riley R."/>
            <person name="Grigoriev I.V."/>
            <person name="Henrissat B."/>
            <person name="Kues U."/>
            <person name="Berka R.M."/>
            <person name="Martinez A.T."/>
            <person name="Covert S.F."/>
            <person name="Blanchette R.A."/>
            <person name="Cullen D."/>
        </authorList>
    </citation>
    <scope>NUCLEOTIDE SEQUENCE [LARGE SCALE GENOMIC DNA]</scope>
    <source>
        <strain evidence="3 4">11061_1 CR5-6</strain>
    </source>
</reference>
<dbReference type="HOGENOM" id="CLU_2400418_0_0_1"/>
<evidence type="ECO:0000256" key="2">
    <source>
        <dbReference type="SAM" id="Phobius"/>
    </source>
</evidence>
<dbReference type="Proteomes" id="UP000053257">
    <property type="component" value="Unassembled WGS sequence"/>
</dbReference>
<evidence type="ECO:0000313" key="4">
    <source>
        <dbReference type="Proteomes" id="UP000053257"/>
    </source>
</evidence>
<sequence>MAQTNIGISSSSSYDDEVNNYTPTHLDTTHYRNKKYRYKLMVSFKCKRFRFYRLSSKLWFSGEVVIFYSPPSSSVSLYLFITLVFNPHAHRLF</sequence>
<dbReference type="AlphaFoldDB" id="A0A0C3S722"/>
<keyword evidence="4" id="KW-1185">Reference proteome</keyword>
<accession>A0A0C3S722</accession>